<dbReference type="InterPro" id="IPR000073">
    <property type="entry name" value="AB_hydrolase_1"/>
</dbReference>
<sequence>MQNLQNVFFQNLEFLEDLRKYSLLSHAAYLNLDCKEILFEDLDQKRLFRALSNNILKKESVSIGKIKPMLAFSLVKNFILKAHINENCNESKMGFRASLFQQKNSKKFILAIAGSDLRPLKFDFYDVWSDFLLLNGKIPEGQFKSLSKFYSLIKQRFKFSKITLVGHSLGGHLAQLFALNYPLEIDSIYTFQAPGIYNLAKKLEIPYKACHIYTLHNMNLRHFKWYNFNFVQKLHSKIGEEILLNLGTRIHHPSVSAKGLNELLKNLKA</sequence>
<accession>A0AAU7E7Z4</accession>
<dbReference type="InterPro" id="IPR029058">
    <property type="entry name" value="AB_hydrolase_fold"/>
</dbReference>
<dbReference type="CDD" id="cd00741">
    <property type="entry name" value="Lipase"/>
    <property type="match status" value="1"/>
</dbReference>
<feature type="domain" description="AB hydrolase-1" evidence="1">
    <location>
        <begin position="141"/>
        <end position="190"/>
    </location>
</feature>
<dbReference type="AlphaFoldDB" id="A0AAU7E7Z4"/>
<organism evidence="2">
    <name type="scientific">Campylobacter sp. CCS1377</name>
    <dbReference type="NCBI Taxonomy" id="3158229"/>
    <lineage>
        <taxon>Bacteria</taxon>
        <taxon>Pseudomonadati</taxon>
        <taxon>Campylobacterota</taxon>
        <taxon>Epsilonproteobacteria</taxon>
        <taxon>Campylobacterales</taxon>
        <taxon>Campylobacteraceae</taxon>
        <taxon>Campylobacter</taxon>
    </lineage>
</organism>
<dbReference type="SUPFAM" id="SSF53474">
    <property type="entry name" value="alpha/beta-Hydrolases"/>
    <property type="match status" value="1"/>
</dbReference>
<gene>
    <name evidence="2" type="ORF">AAH949_09300</name>
</gene>
<protein>
    <submittedName>
        <fullName evidence="2">Lipase family protein</fullName>
    </submittedName>
</protein>
<evidence type="ECO:0000259" key="1">
    <source>
        <dbReference type="Pfam" id="PF00561"/>
    </source>
</evidence>
<dbReference type="Gene3D" id="3.40.50.1820">
    <property type="entry name" value="alpha/beta hydrolase"/>
    <property type="match status" value="1"/>
</dbReference>
<evidence type="ECO:0000313" key="2">
    <source>
        <dbReference type="EMBL" id="XBJ29254.1"/>
    </source>
</evidence>
<dbReference type="Pfam" id="PF00561">
    <property type="entry name" value="Abhydrolase_1"/>
    <property type="match status" value="1"/>
</dbReference>
<reference evidence="2" key="1">
    <citation type="submission" date="2024-05" db="EMBL/GenBank/DDBJ databases">
        <title>Campylobacter coli isolated from environmental waters in Slovenia.</title>
        <authorList>
            <person name="Zautner A.E."/>
            <person name="Bunk B."/>
            <person name="Riedel T."/>
            <person name="Sproeer C."/>
        </authorList>
    </citation>
    <scope>NUCLEOTIDE SEQUENCE</scope>
    <source>
        <strain evidence="2">CCS1377</strain>
    </source>
</reference>
<dbReference type="EMBL" id="CP155620">
    <property type="protein sequence ID" value="XBJ29254.1"/>
    <property type="molecule type" value="Genomic_DNA"/>
</dbReference>
<proteinExistence type="predicted"/>
<name>A0AAU7E7Z4_9BACT</name>
<dbReference type="RefSeq" id="WP_348518594.1">
    <property type="nucleotide sequence ID" value="NZ_CP155620.1"/>
</dbReference>